<evidence type="ECO:0000256" key="1">
    <source>
        <dbReference type="SAM" id="MobiDB-lite"/>
    </source>
</evidence>
<protein>
    <submittedName>
        <fullName evidence="2">5939_t:CDS:1</fullName>
    </submittedName>
</protein>
<dbReference type="AlphaFoldDB" id="A0A9N9E761"/>
<reference evidence="2" key="1">
    <citation type="submission" date="2021-06" db="EMBL/GenBank/DDBJ databases">
        <authorList>
            <person name="Kallberg Y."/>
            <person name="Tangrot J."/>
            <person name="Rosling A."/>
        </authorList>
    </citation>
    <scope>NUCLEOTIDE SEQUENCE</scope>
    <source>
        <strain evidence="2">FL130A</strain>
    </source>
</reference>
<organism evidence="2 3">
    <name type="scientific">Ambispora leptoticha</name>
    <dbReference type="NCBI Taxonomy" id="144679"/>
    <lineage>
        <taxon>Eukaryota</taxon>
        <taxon>Fungi</taxon>
        <taxon>Fungi incertae sedis</taxon>
        <taxon>Mucoromycota</taxon>
        <taxon>Glomeromycotina</taxon>
        <taxon>Glomeromycetes</taxon>
        <taxon>Archaeosporales</taxon>
        <taxon>Ambisporaceae</taxon>
        <taxon>Ambispora</taxon>
    </lineage>
</organism>
<keyword evidence="3" id="KW-1185">Reference proteome</keyword>
<evidence type="ECO:0000313" key="2">
    <source>
        <dbReference type="EMBL" id="CAG8665229.1"/>
    </source>
</evidence>
<dbReference type="Proteomes" id="UP000789508">
    <property type="component" value="Unassembled WGS sequence"/>
</dbReference>
<name>A0A9N9E761_9GLOM</name>
<evidence type="ECO:0000313" key="3">
    <source>
        <dbReference type="Proteomes" id="UP000789508"/>
    </source>
</evidence>
<dbReference type="EMBL" id="CAJVPS010011489">
    <property type="protein sequence ID" value="CAG8665229.1"/>
    <property type="molecule type" value="Genomic_DNA"/>
</dbReference>
<proteinExistence type="predicted"/>
<feature type="region of interest" description="Disordered" evidence="1">
    <location>
        <begin position="1"/>
        <end position="23"/>
    </location>
</feature>
<gene>
    <name evidence="2" type="ORF">ALEPTO_LOCUS10436</name>
</gene>
<dbReference type="OrthoDB" id="412109at2759"/>
<comment type="caution">
    <text evidence="2">The sequence shown here is derived from an EMBL/GenBank/DDBJ whole genome shotgun (WGS) entry which is preliminary data.</text>
</comment>
<sequence>MSSRKHKFNEKGTGGGNNNLTSDLLNNDIEYEYSVEKEEWYSLLFEQMAYDEGDQFSTEYFFEQWETGEAYSNHHDGLHRMTEDEYAAYMRQGMYEKQNAQKLKEERE</sequence>
<accession>A0A9N9E761</accession>
<feature type="non-terminal residue" evidence="2">
    <location>
        <position position="108"/>
    </location>
</feature>